<dbReference type="InterPro" id="IPR017853">
    <property type="entry name" value="GH"/>
</dbReference>
<dbReference type="InterPro" id="IPR050226">
    <property type="entry name" value="NagZ_Beta-hexosaminidase"/>
</dbReference>
<dbReference type="InterPro" id="IPR001764">
    <property type="entry name" value="Glyco_hydro_3_N"/>
</dbReference>
<dbReference type="EMBL" id="QNRR01000004">
    <property type="protein sequence ID" value="RBP44223.1"/>
    <property type="molecule type" value="Genomic_DNA"/>
</dbReference>
<keyword evidence="4" id="KW-0378">Hydrolase</keyword>
<evidence type="ECO:0000256" key="4">
    <source>
        <dbReference type="ARBA" id="ARBA00022801"/>
    </source>
</evidence>
<dbReference type="SUPFAM" id="SSF51445">
    <property type="entry name" value="(Trans)glycosidases"/>
    <property type="match status" value="1"/>
</dbReference>
<proteinExistence type="inferred from homology"/>
<dbReference type="Pfam" id="PF00933">
    <property type="entry name" value="Glyco_hydro_3"/>
    <property type="match status" value="1"/>
</dbReference>
<dbReference type="GO" id="GO:0005975">
    <property type="term" value="P:carbohydrate metabolic process"/>
    <property type="evidence" value="ECO:0007669"/>
    <property type="project" value="InterPro"/>
</dbReference>
<comment type="caution">
    <text evidence="7">The sequence shown here is derived from an EMBL/GenBank/DDBJ whole genome shotgun (WGS) entry which is preliminary data.</text>
</comment>
<dbReference type="EC" id="3.2.1.52" evidence="3"/>
<gene>
    <name evidence="7" type="ORF">DES53_10442</name>
</gene>
<comment type="catalytic activity">
    <reaction evidence="1">
        <text>Hydrolysis of terminal non-reducing N-acetyl-D-hexosamine residues in N-acetyl-beta-D-hexosaminides.</text>
        <dbReference type="EC" id="3.2.1.52"/>
    </reaction>
</comment>
<feature type="domain" description="Glycoside hydrolase family 3 N-terminal" evidence="6">
    <location>
        <begin position="7"/>
        <end position="302"/>
    </location>
</feature>
<protein>
    <recommendedName>
        <fullName evidence="3">beta-N-acetylhexosaminidase</fullName>
        <ecNumber evidence="3">3.2.1.52</ecNumber>
    </recommendedName>
</protein>
<dbReference type="OrthoDB" id="9805821at2"/>
<evidence type="ECO:0000256" key="1">
    <source>
        <dbReference type="ARBA" id="ARBA00001231"/>
    </source>
</evidence>
<sequence>MSSHASRLGQLLLTGIPAPELDSATAARLKKLQPGGYILFSRNLKDAATLRKLCDDLRDLSEIEPIITIDQEGGRVSRLRYIGHEPPNAQQLREKGSFDLIKQHGKLTGKLLRLFGINLDLCPVLDISYDDTADNSLKGRCYGTDPQQVVDFAGTFNRAMRKEGVLSCAKHFPGYGPAECDPHEFLPIIDKTREQLDKEELLPYRALMPELDSVMVCHANYRAYDPQNERWPASLSHNIVQKLLRDQLGFDGLAMTDDLDMGAILNEVTFEQAIQEAVKAGNDMVMICHRLEMVEEARKHLEALPDPVVYDALIRLEKTKKKLSTPSPFSLERFAEVNDEIWQLRVDTLGEERAAILSVEDGKRSPVELY</sequence>
<dbReference type="AlphaFoldDB" id="A0A366HMB2"/>
<reference evidence="7 8" key="1">
    <citation type="submission" date="2018-06" db="EMBL/GenBank/DDBJ databases">
        <title>Genomic Encyclopedia of Type Strains, Phase IV (KMG-IV): sequencing the most valuable type-strain genomes for metagenomic binning, comparative biology and taxonomic classification.</title>
        <authorList>
            <person name="Goeker M."/>
        </authorList>
    </citation>
    <scope>NUCLEOTIDE SEQUENCE [LARGE SCALE GENOMIC DNA]</scope>
    <source>
        <strain evidence="7 8">DSM 25532</strain>
    </source>
</reference>
<name>A0A366HMB2_9BACT</name>
<dbReference type="Proteomes" id="UP000253426">
    <property type="component" value="Unassembled WGS sequence"/>
</dbReference>
<keyword evidence="8" id="KW-1185">Reference proteome</keyword>
<dbReference type="RefSeq" id="WP_113958648.1">
    <property type="nucleotide sequence ID" value="NZ_QNRR01000004.1"/>
</dbReference>
<keyword evidence="5" id="KW-0326">Glycosidase</keyword>
<dbReference type="GO" id="GO:0009254">
    <property type="term" value="P:peptidoglycan turnover"/>
    <property type="evidence" value="ECO:0007669"/>
    <property type="project" value="TreeGrafter"/>
</dbReference>
<evidence type="ECO:0000256" key="5">
    <source>
        <dbReference type="ARBA" id="ARBA00023295"/>
    </source>
</evidence>
<evidence type="ECO:0000256" key="3">
    <source>
        <dbReference type="ARBA" id="ARBA00012663"/>
    </source>
</evidence>
<dbReference type="GO" id="GO:0004563">
    <property type="term" value="F:beta-N-acetylhexosaminidase activity"/>
    <property type="evidence" value="ECO:0007669"/>
    <property type="project" value="UniProtKB-EC"/>
</dbReference>
<accession>A0A366HMB2</accession>
<evidence type="ECO:0000256" key="2">
    <source>
        <dbReference type="ARBA" id="ARBA00005336"/>
    </source>
</evidence>
<evidence type="ECO:0000313" key="8">
    <source>
        <dbReference type="Proteomes" id="UP000253426"/>
    </source>
</evidence>
<organism evidence="7 8">
    <name type="scientific">Roseimicrobium gellanilyticum</name>
    <dbReference type="NCBI Taxonomy" id="748857"/>
    <lineage>
        <taxon>Bacteria</taxon>
        <taxon>Pseudomonadati</taxon>
        <taxon>Verrucomicrobiota</taxon>
        <taxon>Verrucomicrobiia</taxon>
        <taxon>Verrucomicrobiales</taxon>
        <taxon>Verrucomicrobiaceae</taxon>
        <taxon>Roseimicrobium</taxon>
    </lineage>
</organism>
<comment type="similarity">
    <text evidence="2">Belongs to the glycosyl hydrolase 3 family.</text>
</comment>
<evidence type="ECO:0000259" key="6">
    <source>
        <dbReference type="Pfam" id="PF00933"/>
    </source>
</evidence>
<dbReference type="PANTHER" id="PTHR30480:SF13">
    <property type="entry name" value="BETA-HEXOSAMINIDASE"/>
    <property type="match status" value="1"/>
</dbReference>
<dbReference type="PANTHER" id="PTHR30480">
    <property type="entry name" value="BETA-HEXOSAMINIDASE-RELATED"/>
    <property type="match status" value="1"/>
</dbReference>
<evidence type="ECO:0000313" key="7">
    <source>
        <dbReference type="EMBL" id="RBP44223.1"/>
    </source>
</evidence>
<dbReference type="InterPro" id="IPR036962">
    <property type="entry name" value="Glyco_hydro_3_N_sf"/>
</dbReference>
<dbReference type="Gene3D" id="3.20.20.300">
    <property type="entry name" value="Glycoside hydrolase, family 3, N-terminal domain"/>
    <property type="match status" value="1"/>
</dbReference>